<evidence type="ECO:0000256" key="2">
    <source>
        <dbReference type="SAM" id="SignalP"/>
    </source>
</evidence>
<feature type="compositionally biased region" description="Low complexity" evidence="1">
    <location>
        <begin position="445"/>
        <end position="479"/>
    </location>
</feature>
<organism evidence="4 5">
    <name type="scientific">Mycena sanguinolenta</name>
    <dbReference type="NCBI Taxonomy" id="230812"/>
    <lineage>
        <taxon>Eukaryota</taxon>
        <taxon>Fungi</taxon>
        <taxon>Dikarya</taxon>
        <taxon>Basidiomycota</taxon>
        <taxon>Agaricomycotina</taxon>
        <taxon>Agaricomycetes</taxon>
        <taxon>Agaricomycetidae</taxon>
        <taxon>Agaricales</taxon>
        <taxon>Marasmiineae</taxon>
        <taxon>Mycenaceae</taxon>
        <taxon>Mycena</taxon>
    </lineage>
</organism>
<feature type="signal peptide" evidence="2">
    <location>
        <begin position="1"/>
        <end position="17"/>
    </location>
</feature>
<dbReference type="Pfam" id="PF23865">
    <property type="entry name" value="DUF7223"/>
    <property type="match status" value="1"/>
</dbReference>
<name>A0A8H7DL41_9AGAR</name>
<evidence type="ECO:0000313" key="4">
    <source>
        <dbReference type="EMBL" id="KAF7378130.1"/>
    </source>
</evidence>
<dbReference type="AlphaFoldDB" id="A0A8H7DL41"/>
<keyword evidence="2" id="KW-0732">Signal</keyword>
<feature type="region of interest" description="Disordered" evidence="1">
    <location>
        <begin position="443"/>
        <end position="479"/>
    </location>
</feature>
<sequence>MLSSFLVIVPFFAAVRAANDWSVPCITGECSYDLLATNASTASGTVTIWGSQDAITDITTAANWEILDCDPNASNQSIRLVCNSDAANSNCSHLYQNTGAVNKLVRLPENCGSSPFARVAKAWVSENQTIPSGIAARLVRRDGTQPQVQALALDTDFGSVDYSKTGPVNIAIQGATIPGGSGTIQIPPSRRSTRLSQRSLSGFVPNALSDISGNAVNISQTIDLPPLTLDKSVNLFNQSIQCGPVTAEVSADVDGNVNAVSSVGVAALGTVVPPALTQLGLTATLNGNVTGTLSLTADVSGSVDSGQIQLLSLPIAGIDIPDILSIGPTFTVSTQATANLDVNLDMKTEINLQINNAQVSFPPGTGSATNGNAFSIGDTPLSLSASPGVTATGTVEVHLIPALNFGISAFGDVAKAEVDLAFDADASLQLSLDASGSVGTTIDINGSGNSNTDSSMTTTSENSMQTTTESNMMQDTTSTTEVVHKTTVTKVVVDKTTVIETVIDDVTSTKAMMHATTTTAQAMQTKAAMADRADVSSSFGGSFEVDAGIAITAGVQGDFFGLFNDNQNATLFSKNFVLFQKSFGDQATRKRRMSRRSTLGRRAGLSCPGANVGTPASLVDETIKSADHPSGAMFSTVLFLALVSKALAQNNDWSVPCLNGECFYDLPESSGVSGTMRIWSDNPTAISDITTAAGWTILDCNSTALAQDIRLVCTGDADSCDHIFQGNGPIDTIVRLPPGCGANAFARVADSWIHDNQTIPEEVASQLSRRQDAPLVQGLTLDTQFDDADPTANGNVSIAVSGTNIPGQIGNLTVTPPASSRRRSRLHRRGLFSFIENEFKKFNDFDDNVTKSLPPLDLDKKLNVFSQSISCPGPPALSASVSVDVEAKAHAVLSLGMTAVGTIIPPKMTAFGVFAGLDADLTGTMTFTGSASGSVDSGVVPVFEQGLGGLDFPGLLTLGPTFKIGVQGVANLDIQADATVTLDYTVSGAKLFFPPASSVTSGGGFTPGDTPLSLSVAPGVSSKAVITGHVIPSIDLGINALGGLGQATVSLVLDAQASATLTLDASADAGVSTDSGSSANGTVNGCVDIGAGLDVDASASADFFGLFDPSTKETLFSKQFDLFKTCLGSGSSRREVSKRQVLESDLTRRADLGCPSALANLVSAVDQTVSANSITSA</sequence>
<accession>A0A8H7DL41</accession>
<evidence type="ECO:0000256" key="1">
    <source>
        <dbReference type="SAM" id="MobiDB-lite"/>
    </source>
</evidence>
<feature type="chain" id="PRO_5034884946" description="DUF7223 domain-containing protein" evidence="2">
    <location>
        <begin position="18"/>
        <end position="1177"/>
    </location>
</feature>
<reference evidence="4" key="1">
    <citation type="submission" date="2020-05" db="EMBL/GenBank/DDBJ databases">
        <title>Mycena genomes resolve the evolution of fungal bioluminescence.</title>
        <authorList>
            <person name="Tsai I.J."/>
        </authorList>
    </citation>
    <scope>NUCLEOTIDE SEQUENCE</scope>
    <source>
        <strain evidence="4">160909Yilan</strain>
    </source>
</reference>
<protein>
    <recommendedName>
        <fullName evidence="3">DUF7223 domain-containing protein</fullName>
    </recommendedName>
</protein>
<feature type="domain" description="DUF7223" evidence="3">
    <location>
        <begin position="917"/>
        <end position="1127"/>
    </location>
</feature>
<dbReference type="Proteomes" id="UP000623467">
    <property type="component" value="Unassembled WGS sequence"/>
</dbReference>
<proteinExistence type="predicted"/>
<comment type="caution">
    <text evidence="4">The sequence shown here is derived from an EMBL/GenBank/DDBJ whole genome shotgun (WGS) entry which is preliminary data.</text>
</comment>
<dbReference type="InterPro" id="IPR055647">
    <property type="entry name" value="DUF7223"/>
</dbReference>
<evidence type="ECO:0000259" key="3">
    <source>
        <dbReference type="Pfam" id="PF23865"/>
    </source>
</evidence>
<evidence type="ECO:0000313" key="5">
    <source>
        <dbReference type="Proteomes" id="UP000623467"/>
    </source>
</evidence>
<dbReference type="EMBL" id="JACAZH010000001">
    <property type="protein sequence ID" value="KAF7378130.1"/>
    <property type="molecule type" value="Genomic_DNA"/>
</dbReference>
<keyword evidence="5" id="KW-1185">Reference proteome</keyword>
<gene>
    <name evidence="4" type="ORF">MSAN_00237400</name>
</gene>
<dbReference type="OrthoDB" id="73875at2759"/>